<dbReference type="GO" id="GO:0030246">
    <property type="term" value="F:carbohydrate binding"/>
    <property type="evidence" value="ECO:0007669"/>
    <property type="project" value="UniProtKB-KW"/>
</dbReference>
<reference evidence="5" key="4">
    <citation type="submission" date="2025-08" db="UniProtKB">
        <authorList>
            <consortium name="Ensembl"/>
        </authorList>
    </citation>
    <scope>IDENTIFICATION</scope>
</reference>
<dbReference type="GeneTree" id="ENSGT01020000230338"/>
<reference evidence="6" key="1">
    <citation type="journal article" date="2014" name="Science">
        <title>Nonhuman genetics. Genomic basis for the convergent evolution of electric organs.</title>
        <authorList>
            <person name="Gallant J.R."/>
            <person name="Traeger L.L."/>
            <person name="Volkening J.D."/>
            <person name="Moffett H."/>
            <person name="Chen P.H."/>
            <person name="Novina C.D."/>
            <person name="Phillips G.N.Jr."/>
            <person name="Anand R."/>
            <person name="Wells G.B."/>
            <person name="Pinch M."/>
            <person name="Guth R."/>
            <person name="Unguez G.A."/>
            <person name="Albert J.S."/>
            <person name="Zakon H.H."/>
            <person name="Samanta M.P."/>
            <person name="Sussman M.R."/>
        </authorList>
    </citation>
    <scope>NUCLEOTIDE SEQUENCE [LARGE SCALE GENOMIC DNA]</scope>
</reference>
<evidence type="ECO:0000256" key="2">
    <source>
        <dbReference type="ARBA" id="ARBA00023157"/>
    </source>
</evidence>
<keyword evidence="1" id="KW-0430">Lectin</keyword>
<dbReference type="STRING" id="8005.ENSEEEP00000031604"/>
<keyword evidence="3" id="KW-1133">Transmembrane helix</keyword>
<dbReference type="InterPro" id="IPR001304">
    <property type="entry name" value="C-type_lectin-like"/>
</dbReference>
<dbReference type="PROSITE" id="PS50041">
    <property type="entry name" value="C_TYPE_LECTIN_2"/>
    <property type="match status" value="1"/>
</dbReference>
<protein>
    <recommendedName>
        <fullName evidence="4">C-type lectin domain-containing protein</fullName>
    </recommendedName>
</protein>
<dbReference type="InterPro" id="IPR018378">
    <property type="entry name" value="C-type_lectin_CS"/>
</dbReference>
<keyword evidence="3" id="KW-0472">Membrane</keyword>
<dbReference type="AlphaFoldDB" id="A0A4W4G5K5"/>
<accession>A0A4W4G5K5</accession>
<reference evidence="5" key="5">
    <citation type="submission" date="2025-09" db="UniProtKB">
        <authorList>
            <consortium name="Ensembl"/>
        </authorList>
    </citation>
    <scope>IDENTIFICATION</scope>
</reference>
<name>A0A4W4G5K5_ELEEL</name>
<keyword evidence="6" id="KW-1185">Reference proteome</keyword>
<dbReference type="InterPro" id="IPR050111">
    <property type="entry name" value="C-type_lectin/snaclec_domain"/>
</dbReference>
<reference evidence="5" key="3">
    <citation type="submission" date="2020-05" db="EMBL/GenBank/DDBJ databases">
        <title>Electrophorus electricus (electric eel) genome, fEleEle1, primary haplotype.</title>
        <authorList>
            <person name="Myers G."/>
            <person name="Meyer A."/>
            <person name="Fedrigo O."/>
            <person name="Formenti G."/>
            <person name="Rhie A."/>
            <person name="Tracey A."/>
            <person name="Sims Y."/>
            <person name="Jarvis E.D."/>
        </authorList>
    </citation>
    <scope>NUCLEOTIDE SEQUENCE [LARGE SCALE GENOMIC DNA]</scope>
</reference>
<dbReference type="Ensembl" id="ENSEEET00000031987.2">
    <property type="protein sequence ID" value="ENSEEEP00000031604.2"/>
    <property type="gene ID" value="ENSEEEG00000015114.2"/>
</dbReference>
<dbReference type="InterPro" id="IPR016187">
    <property type="entry name" value="CTDL_fold"/>
</dbReference>
<organism evidence="5 6">
    <name type="scientific">Electrophorus electricus</name>
    <name type="common">Electric eel</name>
    <name type="synonym">Gymnotus electricus</name>
    <dbReference type="NCBI Taxonomy" id="8005"/>
    <lineage>
        <taxon>Eukaryota</taxon>
        <taxon>Metazoa</taxon>
        <taxon>Chordata</taxon>
        <taxon>Craniata</taxon>
        <taxon>Vertebrata</taxon>
        <taxon>Euteleostomi</taxon>
        <taxon>Actinopterygii</taxon>
        <taxon>Neopterygii</taxon>
        <taxon>Teleostei</taxon>
        <taxon>Ostariophysi</taxon>
        <taxon>Gymnotiformes</taxon>
        <taxon>Gymnotoidei</taxon>
        <taxon>Gymnotidae</taxon>
        <taxon>Electrophorus</taxon>
    </lineage>
</organism>
<dbReference type="PROSITE" id="PS00615">
    <property type="entry name" value="C_TYPE_LECTIN_1"/>
    <property type="match status" value="1"/>
</dbReference>
<evidence type="ECO:0000313" key="6">
    <source>
        <dbReference type="Proteomes" id="UP000314983"/>
    </source>
</evidence>
<dbReference type="CDD" id="cd03590">
    <property type="entry name" value="CLECT_DC-SIGN_like"/>
    <property type="match status" value="1"/>
</dbReference>
<feature type="domain" description="C-type lectin" evidence="4">
    <location>
        <begin position="112"/>
        <end position="227"/>
    </location>
</feature>
<sequence>MSKPININAAATADSMFDSEDNKYIYEDMSHSGRINRPPAISDSGTDTAGSRCPRLAAVCLGLLCVLLLAAIIVLGGWFTAERDQLQSNYNALQKEKDECDLAGKTQGWRCFSSSMYYISTVKKSWSESRQDCRVRGADMVIIDSREEQDFTEMLRGDSRTWIGLSDEDTEGVWKWVDGTVLTTGYWEPGKPNSNGWVEQNCAVTGSAAGKGWNDKNCQESHFWICEKQILS</sequence>
<evidence type="ECO:0000313" key="5">
    <source>
        <dbReference type="Ensembl" id="ENSEEEP00000031604.2"/>
    </source>
</evidence>
<feature type="transmembrane region" description="Helical" evidence="3">
    <location>
        <begin position="56"/>
        <end position="79"/>
    </location>
</feature>
<keyword evidence="3" id="KW-0812">Transmembrane</keyword>
<evidence type="ECO:0000259" key="4">
    <source>
        <dbReference type="PROSITE" id="PS50041"/>
    </source>
</evidence>
<dbReference type="InterPro" id="IPR033989">
    <property type="entry name" value="CD209-like_CTLD"/>
</dbReference>
<dbReference type="OMA" id="NSWNDEK"/>
<evidence type="ECO:0000256" key="1">
    <source>
        <dbReference type="ARBA" id="ARBA00022734"/>
    </source>
</evidence>
<dbReference type="SMART" id="SM00034">
    <property type="entry name" value="CLECT"/>
    <property type="match status" value="1"/>
</dbReference>
<reference evidence="6" key="2">
    <citation type="journal article" date="2017" name="Sci. Adv.">
        <title>A tail of two voltages: Proteomic comparison of the three electric organs of the electric eel.</title>
        <authorList>
            <person name="Traeger L.L."/>
            <person name="Sabat G."/>
            <person name="Barrett-Wilt G.A."/>
            <person name="Wells G.B."/>
            <person name="Sussman M.R."/>
        </authorList>
    </citation>
    <scope>NUCLEOTIDE SEQUENCE [LARGE SCALE GENOMIC DNA]</scope>
</reference>
<dbReference type="PANTHER" id="PTHR22803">
    <property type="entry name" value="MANNOSE, PHOSPHOLIPASE, LECTIN RECEPTOR RELATED"/>
    <property type="match status" value="1"/>
</dbReference>
<evidence type="ECO:0000256" key="3">
    <source>
        <dbReference type="SAM" id="Phobius"/>
    </source>
</evidence>
<dbReference type="Pfam" id="PF00059">
    <property type="entry name" value="Lectin_C"/>
    <property type="match status" value="1"/>
</dbReference>
<dbReference type="Gene3D" id="3.10.100.10">
    <property type="entry name" value="Mannose-Binding Protein A, subunit A"/>
    <property type="match status" value="1"/>
</dbReference>
<dbReference type="InterPro" id="IPR016186">
    <property type="entry name" value="C-type_lectin-like/link_sf"/>
</dbReference>
<keyword evidence="2" id="KW-1015">Disulfide bond</keyword>
<proteinExistence type="predicted"/>
<dbReference type="Proteomes" id="UP000314983">
    <property type="component" value="Chromosome 9"/>
</dbReference>
<dbReference type="SUPFAM" id="SSF56436">
    <property type="entry name" value="C-type lectin-like"/>
    <property type="match status" value="1"/>
</dbReference>